<dbReference type="PRINTS" id="PR00169">
    <property type="entry name" value="KCHANNEL"/>
</dbReference>
<feature type="transmembrane region" description="Helical" evidence="8">
    <location>
        <begin position="47"/>
        <end position="66"/>
    </location>
</feature>
<evidence type="ECO:0000256" key="1">
    <source>
        <dbReference type="ARBA" id="ARBA00004141"/>
    </source>
</evidence>
<accession>A0A078MUH9</accession>
<dbReference type="PANTHER" id="PTHR11537">
    <property type="entry name" value="VOLTAGE-GATED POTASSIUM CHANNEL"/>
    <property type="match status" value="1"/>
</dbReference>
<comment type="subcellular location">
    <subcellularLocation>
        <location evidence="1">Membrane</location>
        <topology evidence="1">Multi-pass membrane protein</topology>
    </subcellularLocation>
</comment>
<evidence type="ECO:0000256" key="2">
    <source>
        <dbReference type="ARBA" id="ARBA00022448"/>
    </source>
</evidence>
<dbReference type="PANTHER" id="PTHR11537:SF254">
    <property type="entry name" value="POTASSIUM VOLTAGE-GATED CHANNEL PROTEIN SHAB"/>
    <property type="match status" value="1"/>
</dbReference>
<dbReference type="Gene3D" id="1.10.287.70">
    <property type="match status" value="1"/>
</dbReference>
<keyword evidence="5" id="KW-0406">Ion transport</keyword>
<evidence type="ECO:0000256" key="7">
    <source>
        <dbReference type="ARBA" id="ARBA00023303"/>
    </source>
</evidence>
<evidence type="ECO:0000259" key="9">
    <source>
        <dbReference type="Pfam" id="PF07885"/>
    </source>
</evidence>
<feature type="transmembrane region" description="Helical" evidence="8">
    <location>
        <begin position="15"/>
        <end position="35"/>
    </location>
</feature>
<dbReference type="Pfam" id="PF07885">
    <property type="entry name" value="Ion_trans_2"/>
    <property type="match status" value="1"/>
</dbReference>
<dbReference type="SUPFAM" id="SSF81324">
    <property type="entry name" value="Voltage-gated potassium channels"/>
    <property type="match status" value="1"/>
</dbReference>
<keyword evidence="2" id="KW-0813">Transport</keyword>
<dbReference type="EMBL" id="LN483070">
    <property type="protein sequence ID" value="CEA08476.1"/>
    <property type="molecule type" value="Genomic_DNA"/>
</dbReference>
<evidence type="ECO:0000256" key="8">
    <source>
        <dbReference type="SAM" id="Phobius"/>
    </source>
</evidence>
<keyword evidence="6 8" id="KW-0472">Membrane</keyword>
<organism evidence="10">
    <name type="scientific">Arthrobacter saudimassiliensis</name>
    <dbReference type="NCBI Taxonomy" id="1461584"/>
    <lineage>
        <taxon>Bacteria</taxon>
        <taxon>Bacillati</taxon>
        <taxon>Actinomycetota</taxon>
        <taxon>Actinomycetes</taxon>
        <taxon>Micrococcales</taxon>
        <taxon>Micrococcaceae</taxon>
        <taxon>Arthrobacter</taxon>
    </lineage>
</organism>
<evidence type="ECO:0000256" key="6">
    <source>
        <dbReference type="ARBA" id="ARBA00023136"/>
    </source>
</evidence>
<keyword evidence="7 10" id="KW-0407">Ion channel</keyword>
<evidence type="ECO:0000313" key="10">
    <source>
        <dbReference type="EMBL" id="CEA08476.1"/>
    </source>
</evidence>
<name>A0A078MUH9_9MICC</name>
<feature type="transmembrane region" description="Helical" evidence="8">
    <location>
        <begin position="72"/>
        <end position="96"/>
    </location>
</feature>
<evidence type="ECO:0000256" key="5">
    <source>
        <dbReference type="ARBA" id="ARBA00023065"/>
    </source>
</evidence>
<dbReference type="GO" id="GO:0008076">
    <property type="term" value="C:voltage-gated potassium channel complex"/>
    <property type="evidence" value="ECO:0007669"/>
    <property type="project" value="InterPro"/>
</dbReference>
<dbReference type="AlphaFoldDB" id="A0A078MUH9"/>
<dbReference type="PATRIC" id="fig|1461584.3.peg.1805"/>
<evidence type="ECO:0000256" key="3">
    <source>
        <dbReference type="ARBA" id="ARBA00022692"/>
    </source>
</evidence>
<dbReference type="GO" id="GO:0005249">
    <property type="term" value="F:voltage-gated potassium channel activity"/>
    <property type="evidence" value="ECO:0007669"/>
    <property type="project" value="InterPro"/>
</dbReference>
<reference evidence="10" key="1">
    <citation type="submission" date="2014-07" db="EMBL/GenBank/DDBJ databases">
        <authorList>
            <person name="Urmite Genomes Urmite Genomes"/>
        </authorList>
    </citation>
    <scope>NUCLEOTIDE SEQUENCE</scope>
    <source>
        <strain evidence="10">11W110_air</strain>
    </source>
</reference>
<keyword evidence="3 8" id="KW-0812">Transmembrane</keyword>
<dbReference type="InterPro" id="IPR013099">
    <property type="entry name" value="K_chnl_dom"/>
</dbReference>
<feature type="domain" description="Potassium channel" evidence="9">
    <location>
        <begin position="23"/>
        <end position="96"/>
    </location>
</feature>
<proteinExistence type="predicted"/>
<keyword evidence="4 8" id="KW-1133">Transmembrane helix</keyword>
<evidence type="ECO:0000256" key="4">
    <source>
        <dbReference type="ARBA" id="ARBA00022989"/>
    </source>
</evidence>
<gene>
    <name evidence="10" type="primary">kcsA</name>
    <name evidence="10" type="ORF">BN1051_01824</name>
</gene>
<dbReference type="GO" id="GO:0001508">
    <property type="term" value="P:action potential"/>
    <property type="evidence" value="ECO:0007669"/>
    <property type="project" value="TreeGrafter"/>
</dbReference>
<protein>
    <submittedName>
        <fullName evidence="10">pH-gated potassium channel KcsA</fullName>
    </submittedName>
</protein>
<dbReference type="InterPro" id="IPR028325">
    <property type="entry name" value="VG_K_chnl"/>
</dbReference>
<sequence>MKRLRVLWNVIRLTGASYVFIGFVAVLAGAAVVLPRVESGIPTLGDALWYLFVSFTTIGFGDLVAVTFAGRLITVVVSLYGIVVVALLTGVLVSFYNELLKVRARSSLAEFVDELEHLTELSPEQLQDLSERVRQRRVLPP</sequence>